<dbReference type="PANTHER" id="PTHR11206">
    <property type="entry name" value="MULTIDRUG RESISTANCE PROTEIN"/>
    <property type="match status" value="1"/>
</dbReference>
<dbReference type="AlphaFoldDB" id="A0A5B6X0V7"/>
<keyword evidence="1" id="KW-1133">Transmembrane helix</keyword>
<accession>A0A5B6X0V7</accession>
<comment type="caution">
    <text evidence="2">The sequence shown here is derived from an EMBL/GenBank/DDBJ whole genome shotgun (WGS) entry which is preliminary data.</text>
</comment>
<proteinExistence type="predicted"/>
<dbReference type="OrthoDB" id="2126698at2759"/>
<name>A0A5B6X0V7_9ROSI</name>
<dbReference type="EMBL" id="SMMG02000001">
    <property type="protein sequence ID" value="KAA3486712.1"/>
    <property type="molecule type" value="Genomic_DNA"/>
</dbReference>
<sequence length="85" mass="9462">MLQGVARGLGWQHMVVVVNLASYYVVGMPIAAIAGFKFKLYAKGLWIGLICGLLTQGAILLLITFHRRWSRIDISAERDEENSVD</sequence>
<evidence type="ECO:0000256" key="1">
    <source>
        <dbReference type="SAM" id="Phobius"/>
    </source>
</evidence>
<keyword evidence="1" id="KW-0812">Transmembrane</keyword>
<evidence type="ECO:0000313" key="3">
    <source>
        <dbReference type="Proteomes" id="UP000325315"/>
    </source>
</evidence>
<gene>
    <name evidence="2" type="ORF">EPI10_030591</name>
</gene>
<keyword evidence="1" id="KW-0472">Membrane</keyword>
<reference evidence="3" key="1">
    <citation type="journal article" date="2019" name="Plant Biotechnol. J.">
        <title>Genome sequencing of the Australian wild diploid species Gossypium australe highlights disease resistance and delayed gland morphogenesis.</title>
        <authorList>
            <person name="Cai Y."/>
            <person name="Cai X."/>
            <person name="Wang Q."/>
            <person name="Wang P."/>
            <person name="Zhang Y."/>
            <person name="Cai C."/>
            <person name="Xu Y."/>
            <person name="Wang K."/>
            <person name="Zhou Z."/>
            <person name="Wang C."/>
            <person name="Geng S."/>
            <person name="Li B."/>
            <person name="Dong Q."/>
            <person name="Hou Y."/>
            <person name="Wang H."/>
            <person name="Ai P."/>
            <person name="Liu Z."/>
            <person name="Yi F."/>
            <person name="Sun M."/>
            <person name="An G."/>
            <person name="Cheng J."/>
            <person name="Zhang Y."/>
            <person name="Shi Q."/>
            <person name="Xie Y."/>
            <person name="Shi X."/>
            <person name="Chang Y."/>
            <person name="Huang F."/>
            <person name="Chen Y."/>
            <person name="Hong S."/>
            <person name="Mi L."/>
            <person name="Sun Q."/>
            <person name="Zhang L."/>
            <person name="Zhou B."/>
            <person name="Peng R."/>
            <person name="Zhang X."/>
            <person name="Liu F."/>
        </authorList>
    </citation>
    <scope>NUCLEOTIDE SEQUENCE [LARGE SCALE GENOMIC DNA]</scope>
    <source>
        <strain evidence="3">cv. PA1801</strain>
    </source>
</reference>
<dbReference type="Proteomes" id="UP000325315">
    <property type="component" value="Unassembled WGS sequence"/>
</dbReference>
<feature type="transmembrane region" description="Helical" evidence="1">
    <location>
        <begin position="45"/>
        <end position="65"/>
    </location>
</feature>
<feature type="transmembrane region" description="Helical" evidence="1">
    <location>
        <begin position="12"/>
        <end position="33"/>
    </location>
</feature>
<organism evidence="2 3">
    <name type="scientific">Gossypium australe</name>
    <dbReference type="NCBI Taxonomy" id="47621"/>
    <lineage>
        <taxon>Eukaryota</taxon>
        <taxon>Viridiplantae</taxon>
        <taxon>Streptophyta</taxon>
        <taxon>Embryophyta</taxon>
        <taxon>Tracheophyta</taxon>
        <taxon>Spermatophyta</taxon>
        <taxon>Magnoliopsida</taxon>
        <taxon>eudicotyledons</taxon>
        <taxon>Gunneridae</taxon>
        <taxon>Pentapetalae</taxon>
        <taxon>rosids</taxon>
        <taxon>malvids</taxon>
        <taxon>Malvales</taxon>
        <taxon>Malvaceae</taxon>
        <taxon>Malvoideae</taxon>
        <taxon>Gossypium</taxon>
    </lineage>
</organism>
<protein>
    <submittedName>
        <fullName evidence="2">MATE efflux family protein ALF5-like isoform X1</fullName>
    </submittedName>
</protein>
<evidence type="ECO:0000313" key="2">
    <source>
        <dbReference type="EMBL" id="KAA3486712.1"/>
    </source>
</evidence>
<keyword evidence="3" id="KW-1185">Reference proteome</keyword>